<dbReference type="InterPro" id="IPR002298">
    <property type="entry name" value="DNA_polymerase_A"/>
</dbReference>
<comment type="caution">
    <text evidence="10">The sequence shown here is derived from an EMBL/GenBank/DDBJ whole genome shotgun (WGS) entry which is preliminary data.</text>
</comment>
<dbReference type="PANTHER" id="PTHR10133">
    <property type="entry name" value="DNA POLYMERASE I"/>
    <property type="match status" value="1"/>
</dbReference>
<evidence type="ECO:0000256" key="7">
    <source>
        <dbReference type="ARBA" id="ARBA00049244"/>
    </source>
</evidence>
<keyword evidence="6" id="KW-0239">DNA-directed DNA polymerase</keyword>
<feature type="domain" description="DNA-directed DNA polymerase family A palm" evidence="9">
    <location>
        <begin position="347"/>
        <end position="550"/>
    </location>
</feature>
<dbReference type="PANTHER" id="PTHR10133:SF62">
    <property type="entry name" value="DNA POLYMERASE THETA"/>
    <property type="match status" value="1"/>
</dbReference>
<evidence type="ECO:0000256" key="5">
    <source>
        <dbReference type="ARBA" id="ARBA00022695"/>
    </source>
</evidence>
<comment type="similarity">
    <text evidence="1">Belongs to the DNA polymerase type-A family.</text>
</comment>
<sequence>MNLTLNTNDVQYQLVQDAQTLKSACQSLATAKTIGIDTETTGLDPRTHQLRLVQIAASGMPVMIVDLAAIPADKLRPLRQLLTNGSTKVFHNGKFDLSFLSMANLQPTGPYFDTQLASQVLFAGLKKSHTLAALADKFLKIELNKNLQHSDFSGKLSNDQLKYAAIDAAILLPLQKILYTHLKRAFLLPTAFLEFEAMPAVAKMELNGMQLDHQKWLAVSLDLEQKKQAAVLQLKELKIRHSDQLSLLPEYTDCVNPESPQQILAALQSLGIPVDSTSKKTLIPLANQYPIIRSLLDYRKLSKLTSTNLKEHIHPVTGRIHAQYRQCGARSGRFSCLCPNLQNIPRDKAIRSCFVASGGYKIIKADYSQIELRITAVLSSDRLLLKAYKQGQDLHAVTASLVTGKPLSSITPEDRRLAKAINFGLIYGMGASKLQVYAETEYGIIMTLEEAQIFRKRFFQAYSGVAKWHDRIRSTVYGRGIKEIRTIGGRRRRWANKPRLSELLNHPVQGTSADITKIAIAKLFKALGKTDAKLIGTVHDEILLECPEEQVAPVSKILHKCMLSAAAQFLNPLPVEVSIQVARSWSA</sequence>
<dbReference type="NCBIfam" id="NF011539">
    <property type="entry name" value="PRK14975.1-3"/>
    <property type="match status" value="1"/>
</dbReference>
<dbReference type="InterPro" id="IPR043502">
    <property type="entry name" value="DNA/RNA_pol_sf"/>
</dbReference>
<reference evidence="10 11" key="1">
    <citation type="journal article" date="2020" name="ISME J.">
        <title>Comparative genomics reveals insights into cyanobacterial evolution and habitat adaptation.</title>
        <authorList>
            <person name="Chen M.Y."/>
            <person name="Teng W.K."/>
            <person name="Zhao L."/>
            <person name="Hu C.X."/>
            <person name="Zhou Y.K."/>
            <person name="Han B.P."/>
            <person name="Song L.R."/>
            <person name="Shu W.S."/>
        </authorList>
    </citation>
    <scope>NUCLEOTIDE SEQUENCE [LARGE SCALE GENOMIC DNA]</scope>
    <source>
        <strain evidence="10 11">FACHB-248</strain>
    </source>
</reference>
<dbReference type="SMART" id="SM00482">
    <property type="entry name" value="POLAc"/>
    <property type="match status" value="1"/>
</dbReference>
<organism evidence="10 11">
    <name type="scientific">Scytonema hofmannii FACHB-248</name>
    <dbReference type="NCBI Taxonomy" id="1842502"/>
    <lineage>
        <taxon>Bacteria</taxon>
        <taxon>Bacillati</taxon>
        <taxon>Cyanobacteriota</taxon>
        <taxon>Cyanophyceae</taxon>
        <taxon>Nostocales</taxon>
        <taxon>Scytonemataceae</taxon>
        <taxon>Scytonema</taxon>
    </lineage>
</organism>
<comment type="catalytic activity">
    <reaction evidence="7">
        <text>DNA(n) + a 2'-deoxyribonucleoside 5'-triphosphate = DNA(n+1) + diphosphate</text>
        <dbReference type="Rhea" id="RHEA:22508"/>
        <dbReference type="Rhea" id="RHEA-COMP:17339"/>
        <dbReference type="Rhea" id="RHEA-COMP:17340"/>
        <dbReference type="ChEBI" id="CHEBI:33019"/>
        <dbReference type="ChEBI" id="CHEBI:61560"/>
        <dbReference type="ChEBI" id="CHEBI:173112"/>
        <dbReference type="EC" id="2.7.7.7"/>
    </reaction>
</comment>
<dbReference type="SMART" id="SM00474">
    <property type="entry name" value="35EXOc"/>
    <property type="match status" value="1"/>
</dbReference>
<dbReference type="Gene3D" id="3.30.70.370">
    <property type="match status" value="1"/>
</dbReference>
<evidence type="ECO:0000256" key="3">
    <source>
        <dbReference type="ARBA" id="ARBA00020311"/>
    </source>
</evidence>
<dbReference type="GO" id="GO:0004527">
    <property type="term" value="F:exonuclease activity"/>
    <property type="evidence" value="ECO:0007669"/>
    <property type="project" value="UniProtKB-KW"/>
</dbReference>
<dbReference type="PROSITE" id="PS00447">
    <property type="entry name" value="DNA_POLYMERASE_A"/>
    <property type="match status" value="1"/>
</dbReference>
<evidence type="ECO:0000256" key="1">
    <source>
        <dbReference type="ARBA" id="ARBA00007705"/>
    </source>
</evidence>
<evidence type="ECO:0000259" key="9">
    <source>
        <dbReference type="SMART" id="SM00482"/>
    </source>
</evidence>
<evidence type="ECO:0000256" key="2">
    <source>
        <dbReference type="ARBA" id="ARBA00012417"/>
    </source>
</evidence>
<gene>
    <name evidence="10" type="ORF">H6G81_04870</name>
</gene>
<keyword evidence="10" id="KW-0540">Nuclease</keyword>
<name>A0ABR8GKH6_9CYAN</name>
<dbReference type="InterPro" id="IPR036397">
    <property type="entry name" value="RNaseH_sf"/>
</dbReference>
<protein>
    <recommendedName>
        <fullName evidence="3">DNA polymerase I</fullName>
        <ecNumber evidence="2">2.7.7.7</ecNumber>
    </recommendedName>
</protein>
<evidence type="ECO:0000313" key="11">
    <source>
        <dbReference type="Proteomes" id="UP000660380"/>
    </source>
</evidence>
<keyword evidence="10" id="KW-0378">Hydrolase</keyword>
<evidence type="ECO:0000259" key="8">
    <source>
        <dbReference type="SMART" id="SM00474"/>
    </source>
</evidence>
<dbReference type="Proteomes" id="UP000660380">
    <property type="component" value="Unassembled WGS sequence"/>
</dbReference>
<keyword evidence="5" id="KW-0548">Nucleotidyltransferase</keyword>
<keyword evidence="11" id="KW-1185">Reference proteome</keyword>
<dbReference type="EC" id="2.7.7.7" evidence="2"/>
<dbReference type="Pfam" id="PF01612">
    <property type="entry name" value="DNA_pol_A_exo1"/>
    <property type="match status" value="1"/>
</dbReference>
<dbReference type="PRINTS" id="PR00868">
    <property type="entry name" value="DNAPOLI"/>
</dbReference>
<keyword evidence="10" id="KW-0269">Exonuclease</keyword>
<dbReference type="EMBL" id="JACJTA010000006">
    <property type="protein sequence ID" value="MBD2603881.1"/>
    <property type="molecule type" value="Genomic_DNA"/>
</dbReference>
<dbReference type="Gene3D" id="1.10.150.20">
    <property type="entry name" value="5' to 3' exonuclease, C-terminal subdomain"/>
    <property type="match status" value="1"/>
</dbReference>
<evidence type="ECO:0000256" key="4">
    <source>
        <dbReference type="ARBA" id="ARBA00022679"/>
    </source>
</evidence>
<evidence type="ECO:0000256" key="6">
    <source>
        <dbReference type="ARBA" id="ARBA00022932"/>
    </source>
</evidence>
<dbReference type="Gene3D" id="1.20.1060.10">
    <property type="entry name" value="Taq DNA Polymerase, Chain T, domain 4"/>
    <property type="match status" value="1"/>
</dbReference>
<proteinExistence type="inferred from homology"/>
<dbReference type="SUPFAM" id="SSF53098">
    <property type="entry name" value="Ribonuclease H-like"/>
    <property type="match status" value="1"/>
</dbReference>
<evidence type="ECO:0000313" key="10">
    <source>
        <dbReference type="EMBL" id="MBD2603881.1"/>
    </source>
</evidence>
<feature type="domain" description="3'-5' exonuclease" evidence="8">
    <location>
        <begin position="12"/>
        <end position="183"/>
    </location>
</feature>
<accession>A0ABR8GKH6</accession>
<dbReference type="Gene3D" id="3.30.420.10">
    <property type="entry name" value="Ribonuclease H-like superfamily/Ribonuclease H"/>
    <property type="match status" value="1"/>
</dbReference>
<dbReference type="Pfam" id="PF00476">
    <property type="entry name" value="DNA_pol_A"/>
    <property type="match status" value="1"/>
</dbReference>
<dbReference type="SUPFAM" id="SSF56672">
    <property type="entry name" value="DNA/RNA polymerases"/>
    <property type="match status" value="1"/>
</dbReference>
<dbReference type="InterPro" id="IPR012337">
    <property type="entry name" value="RNaseH-like_sf"/>
</dbReference>
<dbReference type="InterPro" id="IPR001098">
    <property type="entry name" value="DNA-dir_DNA_pol_A_palm_dom"/>
</dbReference>
<keyword evidence="4" id="KW-0808">Transferase</keyword>
<dbReference type="InterPro" id="IPR019760">
    <property type="entry name" value="DNA-dir_DNA_pol_A_CS"/>
</dbReference>
<dbReference type="InterPro" id="IPR002562">
    <property type="entry name" value="3'-5'_exonuclease_dom"/>
</dbReference>
<dbReference type="RefSeq" id="WP_029630511.1">
    <property type="nucleotide sequence ID" value="NZ_JACJTA010000006.1"/>
</dbReference>